<feature type="compositionally biased region" description="Low complexity" evidence="2">
    <location>
        <begin position="1233"/>
        <end position="1243"/>
    </location>
</feature>
<dbReference type="EMBL" id="JAAAIP010000143">
    <property type="protein sequence ID" value="KAG0324580.1"/>
    <property type="molecule type" value="Genomic_DNA"/>
</dbReference>
<feature type="compositionally biased region" description="Low complexity" evidence="2">
    <location>
        <begin position="122"/>
        <end position="136"/>
    </location>
</feature>
<proteinExistence type="predicted"/>
<dbReference type="CDD" id="cd18186">
    <property type="entry name" value="BTB_POZ_ZBTB_KLHL-like"/>
    <property type="match status" value="1"/>
</dbReference>
<dbReference type="PROSITE" id="PS50097">
    <property type="entry name" value="BTB"/>
    <property type="match status" value="1"/>
</dbReference>
<dbReference type="SMART" id="SM00225">
    <property type="entry name" value="BTB"/>
    <property type="match status" value="1"/>
</dbReference>
<evidence type="ECO:0000313" key="4">
    <source>
        <dbReference type="EMBL" id="KAG0324580.1"/>
    </source>
</evidence>
<reference evidence="4" key="1">
    <citation type="journal article" date="2020" name="Fungal Divers.">
        <title>Resolving the Mortierellaceae phylogeny through synthesis of multi-gene phylogenetics and phylogenomics.</title>
        <authorList>
            <person name="Vandepol N."/>
            <person name="Liber J."/>
            <person name="Desiro A."/>
            <person name="Na H."/>
            <person name="Kennedy M."/>
            <person name="Barry K."/>
            <person name="Grigoriev I.V."/>
            <person name="Miller A.N."/>
            <person name="O'Donnell K."/>
            <person name="Stajich J.E."/>
            <person name="Bonito G."/>
        </authorList>
    </citation>
    <scope>NUCLEOTIDE SEQUENCE</scope>
    <source>
        <strain evidence="4">REB-010B</strain>
    </source>
</reference>
<dbReference type="OrthoDB" id="194443at2759"/>
<protein>
    <recommendedName>
        <fullName evidence="3">BTB domain-containing protein</fullName>
    </recommendedName>
</protein>
<gene>
    <name evidence="4" type="ORF">BGZ99_001644</name>
</gene>
<accession>A0A9P6RNR5</accession>
<evidence type="ECO:0000313" key="5">
    <source>
        <dbReference type="Proteomes" id="UP000738325"/>
    </source>
</evidence>
<feature type="compositionally biased region" description="Polar residues" evidence="2">
    <location>
        <begin position="40"/>
        <end position="49"/>
    </location>
</feature>
<dbReference type="Proteomes" id="UP000738325">
    <property type="component" value="Unassembled WGS sequence"/>
</dbReference>
<dbReference type="Gene3D" id="3.30.710.10">
    <property type="entry name" value="Potassium Channel Kv1.1, Chain A"/>
    <property type="match status" value="1"/>
</dbReference>
<dbReference type="Pfam" id="PF00651">
    <property type="entry name" value="BTB"/>
    <property type="match status" value="1"/>
</dbReference>
<feature type="compositionally biased region" description="Acidic residues" evidence="2">
    <location>
        <begin position="842"/>
        <end position="851"/>
    </location>
</feature>
<feature type="compositionally biased region" description="Polar residues" evidence="2">
    <location>
        <begin position="237"/>
        <end position="246"/>
    </location>
</feature>
<feature type="region of interest" description="Disordered" evidence="2">
    <location>
        <begin position="32"/>
        <end position="51"/>
    </location>
</feature>
<evidence type="ECO:0000259" key="3">
    <source>
        <dbReference type="PROSITE" id="PS50097"/>
    </source>
</evidence>
<keyword evidence="1" id="KW-0175">Coiled coil</keyword>
<feature type="domain" description="BTB" evidence="3">
    <location>
        <begin position="1333"/>
        <end position="1405"/>
    </location>
</feature>
<sequence length="1649" mass="183662">MTGPTPLPVSISLHWTPRAAYTSLSFNGHASEDTPLASPVQPSSHSTLPQRLKDKNQERILDAFLKPILIGLVPLGPRIDSSDIQLLCAKILCYCSNPLTVAAAPFPPQILAQRMATAFGPSSTPSAASSSSSSASQREPSVRLDRDRGKAPLQADTVAGLSALLRSSTVLKLQDYGLRILTHHRFLVQIDSFWGPVLMCLKPILETLKAHLMKVSSDPLHDLLDENGDFVEQLNLQAHGSNSGGDNMQDKEQEQEDSRDAQGQDVETAIRVQSKALTLLQWFLQEAGTRPLTSTQSLSSIQADKDRISHFNDNNNSIAKLNNLREVADMALLVDLWKAVQLIVLFDKTKLPMAERLVLAISACVYWTCWVFQEEAISFVMGVGSDTLLAWYGYYIISRSRSHHRNLLASGLAESPVTLSATPGPDHSNHLEEQGEKEQEEVVKQQSSILEYLSKLIQNLVTPKKRQAALFVGDPPVGIVIMRRTIEFLENILDSTPLPLVSSHIVDMDVEQDSGLTNIYDGNNNRDEDTTFVSYPVKIIQDRLGILEAMSGIIAGCIGGSREGDSLVMNSRLLHVFLLLLSDLRPLLGLYSSNNHKQSPESSTARKTRQLALSNLQLILNRDAHVPGLDDVPITHWTVGYTALVDMIMKPLERARWKRVQTAPDDEEDWTVEEEAGLKAMRVFALFWKHHAKGRYMLSDLLGPRLYRLRMIPLLLSLAECSTVTTKSPRTGPGATTRAGKSRRERTVLLVESMVYFGNESSVRINMRERWHSLPFLVALLGASLKRLELNRYSPSDNLSKVVAQRCLLALKNFWFDKIGLLQLIDLHYPSAASGQGGNSNDGEDENDGEPSWDSLMPKDVVQERQKALPLGGSSTSIVPVLVAILVPPGTEWSSELMLGPRTPDGRHCRRPRRRRHPLFEQQDSLLADAGQMLAQLSKFTECQQRLISRPGVIWMLTRIMVERSLVGHLDVALKDNSGDGASVTTSGGLEESGPRDLLEKALFEALTRILSSADLAKSLVSNNTITEFFAAVEEVDRPLTFYRMKMAFDDELSSRTTMVSDTDTDTALDDTSHSRQHPDSTIDSDIAPATTTTTRCDILPTPRQHDLQQQLLQHLRMVMAPLRGQFERIYQYIGGYRSLQGADESAETMYWLREYCALVFLYTTEPPGPTSRPTTTMAIASSTVTWGARIDKTALLNSDSAFGVVCRMLTLEMEYDPMEVEEGGAPELSLSGATAEAGTEQEAGAEESIGKDNEAIDVQKEEALLRRFSAGVAIQSLTWKHVDTWRQQHAELMHEYEGILTTEWEAHVAALRGDNDINVDSHVVTAMQQDKMPVSFLVGERVVTFPDRLVLSRTSTFFHTLLCGDFREGTEQQQGQHILVGDVDADDFEMLLEVIRESQLTAKLLLPDDLPFALVLRLMVCAERYMVVFVRRLAEAWILKALRVKELKWFDEKPRMMRLGMAKMGQVEAGKPLKKDETRVQQDGAIKHLLEQSLDRLQEKRQKLEREQPLTVAEASFNGAPEAATVAIMLEQCHDEVAQEYPDDNGSDDADDDDKQESMQECLMMVYEVCSDPHHGSLYSPGHPFRKLGWDVLQMMVLRLGSVAITPRFAAMLDAGGEECIQDFLQHLYDLIVNPLASTTHLTDTSLA</sequence>
<evidence type="ECO:0000256" key="2">
    <source>
        <dbReference type="SAM" id="MobiDB-lite"/>
    </source>
</evidence>
<feature type="coiled-coil region" evidence="1">
    <location>
        <begin position="1488"/>
        <end position="1515"/>
    </location>
</feature>
<feature type="region of interest" description="Disordered" evidence="2">
    <location>
        <begin position="122"/>
        <end position="149"/>
    </location>
</feature>
<organism evidence="4 5">
    <name type="scientific">Dissophora globulifera</name>
    <dbReference type="NCBI Taxonomy" id="979702"/>
    <lineage>
        <taxon>Eukaryota</taxon>
        <taxon>Fungi</taxon>
        <taxon>Fungi incertae sedis</taxon>
        <taxon>Mucoromycota</taxon>
        <taxon>Mortierellomycotina</taxon>
        <taxon>Mortierellomycetes</taxon>
        <taxon>Mortierellales</taxon>
        <taxon>Mortierellaceae</taxon>
        <taxon>Dissophora</taxon>
    </lineage>
</organism>
<dbReference type="InterPro" id="IPR000210">
    <property type="entry name" value="BTB/POZ_dom"/>
</dbReference>
<feature type="region of interest" description="Disordered" evidence="2">
    <location>
        <begin position="1232"/>
        <end position="1255"/>
    </location>
</feature>
<feature type="region of interest" description="Disordered" evidence="2">
    <location>
        <begin position="834"/>
        <end position="856"/>
    </location>
</feature>
<name>A0A9P6RNR5_9FUNG</name>
<evidence type="ECO:0000256" key="1">
    <source>
        <dbReference type="SAM" id="Coils"/>
    </source>
</evidence>
<feature type="compositionally biased region" description="Basic and acidic residues" evidence="2">
    <location>
        <begin position="248"/>
        <end position="262"/>
    </location>
</feature>
<dbReference type="InterPro" id="IPR011333">
    <property type="entry name" value="SKP1/BTB/POZ_sf"/>
</dbReference>
<feature type="compositionally biased region" description="Basic and acidic residues" evidence="2">
    <location>
        <begin position="1071"/>
        <end position="1081"/>
    </location>
</feature>
<dbReference type="SUPFAM" id="SSF54695">
    <property type="entry name" value="POZ domain"/>
    <property type="match status" value="1"/>
</dbReference>
<keyword evidence="5" id="KW-1185">Reference proteome</keyword>
<feature type="compositionally biased region" description="Basic and acidic residues" evidence="2">
    <location>
        <begin position="140"/>
        <end position="149"/>
    </location>
</feature>
<comment type="caution">
    <text evidence="4">The sequence shown here is derived from an EMBL/GenBank/DDBJ whole genome shotgun (WGS) entry which is preliminary data.</text>
</comment>
<feature type="region of interest" description="Disordered" evidence="2">
    <location>
        <begin position="1062"/>
        <end position="1088"/>
    </location>
</feature>
<feature type="region of interest" description="Disordered" evidence="2">
    <location>
        <begin position="237"/>
        <end position="265"/>
    </location>
</feature>